<protein>
    <submittedName>
        <fullName evidence="1">Uncharacterized protein</fullName>
    </submittedName>
</protein>
<dbReference type="Proteomes" id="UP001055439">
    <property type="component" value="Chromosome 8"/>
</dbReference>
<evidence type="ECO:0000313" key="2">
    <source>
        <dbReference type="Proteomes" id="UP001055439"/>
    </source>
</evidence>
<dbReference type="AlphaFoldDB" id="A0A9E7H5Q3"/>
<organism evidence="1 2">
    <name type="scientific">Musa troglodytarum</name>
    <name type="common">fe'i banana</name>
    <dbReference type="NCBI Taxonomy" id="320322"/>
    <lineage>
        <taxon>Eukaryota</taxon>
        <taxon>Viridiplantae</taxon>
        <taxon>Streptophyta</taxon>
        <taxon>Embryophyta</taxon>
        <taxon>Tracheophyta</taxon>
        <taxon>Spermatophyta</taxon>
        <taxon>Magnoliopsida</taxon>
        <taxon>Liliopsida</taxon>
        <taxon>Zingiberales</taxon>
        <taxon>Musaceae</taxon>
        <taxon>Musa</taxon>
    </lineage>
</organism>
<reference evidence="1" key="1">
    <citation type="submission" date="2022-05" db="EMBL/GenBank/DDBJ databases">
        <title>The Musa troglodytarum L. genome provides insights into the mechanism of non-climacteric behaviour and enrichment of carotenoids.</title>
        <authorList>
            <person name="Wang J."/>
        </authorList>
    </citation>
    <scope>NUCLEOTIDE SEQUENCE</scope>
    <source>
        <tissue evidence="1">Leaf</tissue>
    </source>
</reference>
<gene>
    <name evidence="1" type="ORF">MUK42_33386</name>
</gene>
<proteinExistence type="predicted"/>
<keyword evidence="2" id="KW-1185">Reference proteome</keyword>
<sequence>MDCGHCGRGRCGQQRRKGSWPRLDRYFPFSLLMSS</sequence>
<name>A0A9E7H5Q3_9LILI</name>
<evidence type="ECO:0000313" key="1">
    <source>
        <dbReference type="EMBL" id="URE24114.1"/>
    </source>
</evidence>
<accession>A0A9E7H5Q3</accession>
<dbReference type="EMBL" id="CP097510">
    <property type="protein sequence ID" value="URE24114.1"/>
    <property type="molecule type" value="Genomic_DNA"/>
</dbReference>